<proteinExistence type="predicted"/>
<evidence type="ECO:0000313" key="1">
    <source>
        <dbReference type="EMBL" id="GLI32661.1"/>
    </source>
</evidence>
<name>A0A9W6FT92_9BACT</name>
<dbReference type="AlphaFoldDB" id="A0A9W6FT92"/>
<keyword evidence="2" id="KW-1185">Reference proteome</keyword>
<comment type="caution">
    <text evidence="1">The sequence shown here is derived from an EMBL/GenBank/DDBJ whole genome shotgun (WGS) entry which is preliminary data.</text>
</comment>
<reference evidence="1" key="1">
    <citation type="submission" date="2022-12" db="EMBL/GenBank/DDBJ databases">
        <title>Reference genome sequencing for broad-spectrum identification of bacterial and archaeal isolates by mass spectrometry.</title>
        <authorList>
            <person name="Sekiguchi Y."/>
            <person name="Tourlousse D.M."/>
        </authorList>
    </citation>
    <scope>NUCLEOTIDE SEQUENCE</scope>
    <source>
        <strain evidence="1">ASRB1</strain>
    </source>
</reference>
<sequence>MARIIYCHPSQTKYEYHVFTDLDFWDARCLVNDLAVVKRNFGNQPDGDEFPTQVVGNGLSRRTIHEIEKRIKKAIISPPRHVIVRSMVMDRFYEFDPLEYYPRHWSKDQMIRFTHLRLPNHQSTLNNMYQQVRLSWVNEKIHVERIQRERKYNPIIRSQREAQKLFRVPSCF</sequence>
<evidence type="ECO:0000313" key="2">
    <source>
        <dbReference type="Proteomes" id="UP001144372"/>
    </source>
</evidence>
<dbReference type="EMBL" id="BSDR01000001">
    <property type="protein sequence ID" value="GLI32661.1"/>
    <property type="molecule type" value="Genomic_DNA"/>
</dbReference>
<gene>
    <name evidence="1" type="ORF">DAMNIGENAA_00940</name>
</gene>
<dbReference type="Proteomes" id="UP001144372">
    <property type="component" value="Unassembled WGS sequence"/>
</dbReference>
<organism evidence="1 2">
    <name type="scientific">Desulforhabdus amnigena</name>
    <dbReference type="NCBI Taxonomy" id="40218"/>
    <lineage>
        <taxon>Bacteria</taxon>
        <taxon>Pseudomonadati</taxon>
        <taxon>Thermodesulfobacteriota</taxon>
        <taxon>Syntrophobacteria</taxon>
        <taxon>Syntrophobacterales</taxon>
        <taxon>Syntrophobacteraceae</taxon>
        <taxon>Desulforhabdus</taxon>
    </lineage>
</organism>
<dbReference type="RefSeq" id="WP_281791715.1">
    <property type="nucleotide sequence ID" value="NZ_BSDR01000001.1"/>
</dbReference>
<accession>A0A9W6FT92</accession>
<protein>
    <submittedName>
        <fullName evidence="1">Uncharacterized protein</fullName>
    </submittedName>
</protein>